<dbReference type="Proteomes" id="UP000027986">
    <property type="component" value="Chromosome"/>
</dbReference>
<feature type="transmembrane region" description="Helical" evidence="11">
    <location>
        <begin position="366"/>
        <end position="393"/>
    </location>
</feature>
<protein>
    <recommendedName>
        <fullName evidence="11">Na(+)/H(+) antiporter NhaA</fullName>
    </recommendedName>
    <alternativeName>
        <fullName evidence="11">Sodium/proton antiporter NhaA</fullName>
    </alternativeName>
</protein>
<dbReference type="InterPro" id="IPR004670">
    <property type="entry name" value="NhaA"/>
</dbReference>
<dbReference type="NCBIfam" id="TIGR00773">
    <property type="entry name" value="NhaA"/>
    <property type="match status" value="1"/>
</dbReference>
<evidence type="ECO:0000256" key="7">
    <source>
        <dbReference type="ARBA" id="ARBA00023053"/>
    </source>
</evidence>
<evidence type="ECO:0000256" key="5">
    <source>
        <dbReference type="ARBA" id="ARBA00022692"/>
    </source>
</evidence>
<evidence type="ECO:0000256" key="2">
    <source>
        <dbReference type="ARBA" id="ARBA00022448"/>
    </source>
</evidence>
<keyword evidence="6 11" id="KW-1133">Transmembrane helix</keyword>
<feature type="transmembrane region" description="Helical" evidence="11">
    <location>
        <begin position="198"/>
        <end position="218"/>
    </location>
</feature>
<evidence type="ECO:0000256" key="3">
    <source>
        <dbReference type="ARBA" id="ARBA00022449"/>
    </source>
</evidence>
<organism evidence="13 14">
    <name type="scientific">Dermacoccus nishinomiyaensis</name>
    <dbReference type="NCBI Taxonomy" id="1274"/>
    <lineage>
        <taxon>Bacteria</taxon>
        <taxon>Bacillati</taxon>
        <taxon>Actinomycetota</taxon>
        <taxon>Actinomycetes</taxon>
        <taxon>Micrococcales</taxon>
        <taxon>Dermacoccaceae</taxon>
        <taxon>Dermacoccus</taxon>
    </lineage>
</organism>
<dbReference type="eggNOG" id="COG3004">
    <property type="taxonomic scope" value="Bacteria"/>
</dbReference>
<comment type="subcellular location">
    <subcellularLocation>
        <location evidence="1">Cell inner membrane</location>
        <topology evidence="1">Multi-pass membrane protein</topology>
    </subcellularLocation>
    <subcellularLocation>
        <location evidence="11">Cell membrane</location>
        <topology evidence="11">Multi-pass membrane protein</topology>
    </subcellularLocation>
</comment>
<evidence type="ECO:0000313" key="13">
    <source>
        <dbReference type="EMBL" id="AIF41660.1"/>
    </source>
</evidence>
<evidence type="ECO:0000256" key="11">
    <source>
        <dbReference type="HAMAP-Rule" id="MF_01844"/>
    </source>
</evidence>
<feature type="transmembrane region" description="Helical" evidence="11">
    <location>
        <begin position="302"/>
        <end position="324"/>
    </location>
</feature>
<evidence type="ECO:0000313" key="14">
    <source>
        <dbReference type="Proteomes" id="UP000027986"/>
    </source>
</evidence>
<feature type="region of interest" description="Disordered" evidence="12">
    <location>
        <begin position="435"/>
        <end position="455"/>
    </location>
</feature>
<dbReference type="HAMAP" id="MF_01844">
    <property type="entry name" value="NhaA"/>
    <property type="match status" value="1"/>
</dbReference>
<accession>A0A075JIM2</accession>
<evidence type="ECO:0000256" key="10">
    <source>
        <dbReference type="ARBA" id="ARBA00023201"/>
    </source>
</evidence>
<keyword evidence="7 11" id="KW-0915">Sodium</keyword>
<keyword evidence="8 11" id="KW-0406">Ion transport</keyword>
<feature type="transmembrane region" description="Helical" evidence="11">
    <location>
        <begin position="139"/>
        <end position="158"/>
    </location>
</feature>
<comment type="catalytic activity">
    <reaction evidence="11">
        <text>Na(+)(in) + 2 H(+)(out) = Na(+)(out) + 2 H(+)(in)</text>
        <dbReference type="Rhea" id="RHEA:29251"/>
        <dbReference type="ChEBI" id="CHEBI:15378"/>
        <dbReference type="ChEBI" id="CHEBI:29101"/>
    </reaction>
</comment>
<dbReference type="GO" id="GO:0005886">
    <property type="term" value="C:plasma membrane"/>
    <property type="evidence" value="ECO:0007669"/>
    <property type="project" value="UniProtKB-SubCell"/>
</dbReference>
<dbReference type="Pfam" id="PF06965">
    <property type="entry name" value="Na_H_antiport_1"/>
    <property type="match status" value="1"/>
</dbReference>
<dbReference type="GeneID" id="41841932"/>
<evidence type="ECO:0000256" key="4">
    <source>
        <dbReference type="ARBA" id="ARBA00022475"/>
    </source>
</evidence>
<dbReference type="PANTHER" id="PTHR30341:SF0">
    <property type="entry name" value="NA(+)_H(+) ANTIPORTER NHAA"/>
    <property type="match status" value="1"/>
</dbReference>
<keyword evidence="10 11" id="KW-0739">Sodium transport</keyword>
<keyword evidence="14" id="KW-1185">Reference proteome</keyword>
<evidence type="ECO:0000256" key="1">
    <source>
        <dbReference type="ARBA" id="ARBA00004429"/>
    </source>
</evidence>
<evidence type="ECO:0000256" key="9">
    <source>
        <dbReference type="ARBA" id="ARBA00023136"/>
    </source>
</evidence>
<dbReference type="AlphaFoldDB" id="A0A075JIM2"/>
<gene>
    <name evidence="11" type="primary">nhaA</name>
    <name evidence="13" type="ORF">HX89_12790</name>
</gene>
<dbReference type="GO" id="GO:0006885">
    <property type="term" value="P:regulation of pH"/>
    <property type="evidence" value="ECO:0007669"/>
    <property type="project" value="UniProtKB-UniRule"/>
</dbReference>
<feature type="transmembrane region" description="Helical" evidence="11">
    <location>
        <begin position="405"/>
        <end position="423"/>
    </location>
</feature>
<feature type="transmembrane region" description="Helical" evidence="11">
    <location>
        <begin position="225"/>
        <end position="246"/>
    </location>
</feature>
<dbReference type="OrthoDB" id="9808135at2"/>
<evidence type="ECO:0000256" key="12">
    <source>
        <dbReference type="SAM" id="MobiDB-lite"/>
    </source>
</evidence>
<keyword evidence="4 11" id="KW-1003">Cell membrane</keyword>
<dbReference type="RefSeq" id="WP_081873747.1">
    <property type="nucleotide sequence ID" value="NZ_CAKZHM010000180.1"/>
</dbReference>
<sequence>MPGNKNPLPPMSDEPPEFEDFKTYAHQAPVATAGRMAKRMFTRGTWPEARRVKELLQTETIGGVLLLMAAVAALTWANSPWSHSYEVLRDAHIGPHFLGLNMSVAHWAADGLLALFFFVVGLELKHEFVVGDLKNPSAAAVPVIAAVCGVAVPALIYAAINAGGDGAQGWAIPTATDIAFALAVLAVIGSHLPTALRSFLLTLAVVDDLIAITIIAIFYSHGFSLTWLVAAIVPIALFGVAVQRGLKNPVVLGVLAIAAWVCVLNSGIHATIAGVVLGLLVPVKGKHAIADRMEQRLHPYSAGFAVPVFAFFSTGVTVVGTSITDTLTDAVTIGVIAGLVLGKAVGIFGSTFLVSKFTRAELDDNLTWSDVFGLSLLGGIGFTVSLLIGELAFGSGSSADDHVKIGVLLGSLLSAALASIVLARRNRVYAQLAEEEERDDNHDGIPDVYQRPSTA</sequence>
<dbReference type="GO" id="GO:0015385">
    <property type="term" value="F:sodium:proton antiporter activity"/>
    <property type="evidence" value="ECO:0007669"/>
    <property type="project" value="UniProtKB-UniRule"/>
</dbReference>
<dbReference type="KEGG" id="dni:HX89_12790"/>
<dbReference type="EMBL" id="CP008889">
    <property type="protein sequence ID" value="AIF41660.1"/>
    <property type="molecule type" value="Genomic_DNA"/>
</dbReference>
<reference evidence="13 14" key="1">
    <citation type="submission" date="2014-07" db="EMBL/GenBank/DDBJ databases">
        <title>Genome Sequencing of Dermacoccus nishinomiyaensis.</title>
        <authorList>
            <person name="Hong K.W."/>
            <person name="Chan K.G."/>
        </authorList>
    </citation>
    <scope>NUCLEOTIDE SEQUENCE [LARGE SCALE GENOMIC DNA]</scope>
    <source>
        <strain evidence="13 14">M25</strain>
    </source>
</reference>
<comment type="similarity">
    <text evidence="11">Belongs to the NhaA Na(+)/H(+) (TC 2.A.33) antiporter family.</text>
</comment>
<dbReference type="HOGENOM" id="CLU_015803_0_0_11"/>
<name>A0A075JIM2_9MICO</name>
<feature type="transmembrane region" description="Helical" evidence="11">
    <location>
        <begin position="252"/>
        <end position="281"/>
    </location>
</feature>
<feature type="transmembrane region" description="Helical" evidence="11">
    <location>
        <begin position="330"/>
        <end position="354"/>
    </location>
</feature>
<keyword evidence="9 11" id="KW-0472">Membrane</keyword>
<evidence type="ECO:0000256" key="8">
    <source>
        <dbReference type="ARBA" id="ARBA00023065"/>
    </source>
</evidence>
<feature type="transmembrane region" description="Helical" evidence="11">
    <location>
        <begin position="98"/>
        <end position="119"/>
    </location>
</feature>
<dbReference type="InterPro" id="IPR023171">
    <property type="entry name" value="Na/H_antiporter_dom_sf"/>
</dbReference>
<keyword evidence="3 11" id="KW-0050">Antiport</keyword>
<comment type="function">
    <text evidence="11">Na(+)/H(+) antiporter that extrudes sodium in exchange for external protons.</text>
</comment>
<feature type="transmembrane region" description="Helical" evidence="11">
    <location>
        <begin position="170"/>
        <end position="192"/>
    </location>
</feature>
<dbReference type="Gene3D" id="1.20.1530.10">
    <property type="entry name" value="Na+/H+ antiporter like domain"/>
    <property type="match status" value="1"/>
</dbReference>
<keyword evidence="2 11" id="KW-0813">Transport</keyword>
<feature type="transmembrane region" description="Helical" evidence="11">
    <location>
        <begin position="60"/>
        <end position="77"/>
    </location>
</feature>
<proteinExistence type="inferred from homology"/>
<keyword evidence="5 11" id="KW-0812">Transmembrane</keyword>
<evidence type="ECO:0000256" key="6">
    <source>
        <dbReference type="ARBA" id="ARBA00022989"/>
    </source>
</evidence>
<dbReference type="PANTHER" id="PTHR30341">
    <property type="entry name" value="SODIUM ION/PROTON ANTIPORTER NHAA-RELATED"/>
    <property type="match status" value="1"/>
</dbReference>